<comment type="caution">
    <text evidence="1">The sequence shown here is derived from an EMBL/GenBank/DDBJ whole genome shotgun (WGS) entry which is preliminary data.</text>
</comment>
<evidence type="ECO:0000313" key="2">
    <source>
        <dbReference type="Proteomes" id="UP000197138"/>
    </source>
</evidence>
<evidence type="ECO:0000313" key="1">
    <source>
        <dbReference type="EMBL" id="OWM73534.1"/>
    </source>
</evidence>
<sequence length="65" mass="7168">MSQAISDLVAFPKSVSHPKSGEALNEIPTIGNNGHYWKISGGKIQDKITNHFSSEFRNEKLDALI</sequence>
<accession>A0A218WL29</accession>
<organism evidence="1 2">
    <name type="scientific">Punica granatum</name>
    <name type="common">Pomegranate</name>
    <dbReference type="NCBI Taxonomy" id="22663"/>
    <lineage>
        <taxon>Eukaryota</taxon>
        <taxon>Viridiplantae</taxon>
        <taxon>Streptophyta</taxon>
        <taxon>Embryophyta</taxon>
        <taxon>Tracheophyta</taxon>
        <taxon>Spermatophyta</taxon>
        <taxon>Magnoliopsida</taxon>
        <taxon>eudicotyledons</taxon>
        <taxon>Gunneridae</taxon>
        <taxon>Pentapetalae</taxon>
        <taxon>rosids</taxon>
        <taxon>malvids</taxon>
        <taxon>Myrtales</taxon>
        <taxon>Lythraceae</taxon>
        <taxon>Punica</taxon>
    </lineage>
</organism>
<dbReference type="AlphaFoldDB" id="A0A218WL29"/>
<dbReference type="EMBL" id="MTKT01003950">
    <property type="protein sequence ID" value="OWM73534.1"/>
    <property type="molecule type" value="Genomic_DNA"/>
</dbReference>
<proteinExistence type="predicted"/>
<name>A0A218WL29_PUNGR</name>
<reference evidence="2" key="1">
    <citation type="journal article" date="2017" name="Plant J.">
        <title>The pomegranate (Punica granatum L.) genome and the genomics of punicalagin biosynthesis.</title>
        <authorList>
            <person name="Qin G."/>
            <person name="Xu C."/>
            <person name="Ming R."/>
            <person name="Tang H."/>
            <person name="Guyot R."/>
            <person name="Kramer E.M."/>
            <person name="Hu Y."/>
            <person name="Yi X."/>
            <person name="Qi Y."/>
            <person name="Xu X."/>
            <person name="Gao Z."/>
            <person name="Pan H."/>
            <person name="Jian J."/>
            <person name="Tian Y."/>
            <person name="Yue Z."/>
            <person name="Xu Y."/>
        </authorList>
    </citation>
    <scope>NUCLEOTIDE SEQUENCE [LARGE SCALE GENOMIC DNA]</scope>
    <source>
        <strain evidence="2">cv. Dabenzi</strain>
    </source>
</reference>
<gene>
    <name evidence="1" type="ORF">CDL15_Pgr026633</name>
</gene>
<protein>
    <submittedName>
        <fullName evidence="1">Uncharacterized protein</fullName>
    </submittedName>
</protein>
<dbReference type="Proteomes" id="UP000197138">
    <property type="component" value="Unassembled WGS sequence"/>
</dbReference>